<evidence type="ECO:0000256" key="2">
    <source>
        <dbReference type="ARBA" id="ARBA00023125"/>
    </source>
</evidence>
<evidence type="ECO:0000313" key="6">
    <source>
        <dbReference type="Proteomes" id="UP001165368"/>
    </source>
</evidence>
<dbReference type="RefSeq" id="WP_237826974.1">
    <property type="nucleotide sequence ID" value="NZ_JAKLTQ010000029.1"/>
</dbReference>
<evidence type="ECO:0000256" key="1">
    <source>
        <dbReference type="ARBA" id="ARBA00008857"/>
    </source>
</evidence>
<dbReference type="PROSITE" id="PS51898">
    <property type="entry name" value="TYR_RECOMBINASE"/>
    <property type="match status" value="1"/>
</dbReference>
<reference evidence="5" key="1">
    <citation type="submission" date="2022-01" db="EMBL/GenBank/DDBJ databases">
        <authorList>
            <person name="Jo J.-H."/>
            <person name="Im W.-T."/>
        </authorList>
    </citation>
    <scope>NUCLEOTIDE SEQUENCE</scope>
    <source>
        <strain evidence="5">I2-34</strain>
    </source>
</reference>
<dbReference type="SUPFAM" id="SSF56349">
    <property type="entry name" value="DNA breaking-rejoining enzymes"/>
    <property type="match status" value="1"/>
</dbReference>
<accession>A0ABS9LDK1</accession>
<dbReference type="Gene3D" id="1.10.443.10">
    <property type="entry name" value="Intergrase catalytic core"/>
    <property type="match status" value="1"/>
</dbReference>
<dbReference type="InterPro" id="IPR050090">
    <property type="entry name" value="Tyrosine_recombinase_XerCD"/>
</dbReference>
<sequence>MTVYDSRKKRTSAGIGSAQKPWVADFQLPGGGRKRKAFRLKSEAEAYEAGERATINAGTYINPREAEKMTIGELYASWMQLLTTQGLRGKPIAASTEDNYRKNWHKHIEPHWAFTPLAKVNPRGVAKWVTELEIGNGKQTGANTRRRVAQMFGRLMNHAVYLELLPKNPAKDATGRAGYIPKAPVEKRRAYLTMPELQALAERCAPWSDLVMLAGTTGLRWGEVTALRASDIRKMPDGYLLDVVRSWKAGDTNSPSPNTKNGEKRTVPVPAKVADMVFQARPRKDGLLFQSGNYTPDGHAPGRLHHSNFAARVLRPATEGMDPAPTFHDLRHTAVSLILHRTKDVKLAQRIAGHASATMTLDTYADLFEESLFAASSALDDLIE</sequence>
<dbReference type="InterPro" id="IPR011010">
    <property type="entry name" value="DNA_brk_join_enz"/>
</dbReference>
<keyword evidence="3" id="KW-0233">DNA recombination</keyword>
<evidence type="ECO:0000313" key="5">
    <source>
        <dbReference type="EMBL" id="MCG2624703.1"/>
    </source>
</evidence>
<gene>
    <name evidence="5" type="ORF">LVY72_22700</name>
</gene>
<keyword evidence="2" id="KW-0238">DNA-binding</keyword>
<comment type="caution">
    <text evidence="5">The sequence shown here is derived from an EMBL/GenBank/DDBJ whole genome shotgun (WGS) entry which is preliminary data.</text>
</comment>
<dbReference type="InterPro" id="IPR010998">
    <property type="entry name" value="Integrase_recombinase_N"/>
</dbReference>
<dbReference type="PANTHER" id="PTHR30349:SF64">
    <property type="entry name" value="PROPHAGE INTEGRASE INTD-RELATED"/>
    <property type="match status" value="1"/>
</dbReference>
<evidence type="ECO:0000256" key="3">
    <source>
        <dbReference type="ARBA" id="ARBA00023172"/>
    </source>
</evidence>
<dbReference type="EMBL" id="JAKLTQ010000029">
    <property type="protein sequence ID" value="MCG2624703.1"/>
    <property type="molecule type" value="Genomic_DNA"/>
</dbReference>
<keyword evidence="6" id="KW-1185">Reference proteome</keyword>
<dbReference type="InterPro" id="IPR002104">
    <property type="entry name" value="Integrase_catalytic"/>
</dbReference>
<dbReference type="PANTHER" id="PTHR30349">
    <property type="entry name" value="PHAGE INTEGRASE-RELATED"/>
    <property type="match status" value="1"/>
</dbReference>
<proteinExistence type="inferred from homology"/>
<protein>
    <submittedName>
        <fullName evidence="5">Tyrosine-type recombinase/integrase</fullName>
    </submittedName>
</protein>
<name>A0ABS9LDK1_9MICC</name>
<dbReference type="Proteomes" id="UP001165368">
    <property type="component" value="Unassembled WGS sequence"/>
</dbReference>
<comment type="similarity">
    <text evidence="1">Belongs to the 'phage' integrase family.</text>
</comment>
<dbReference type="Gene3D" id="1.10.150.130">
    <property type="match status" value="1"/>
</dbReference>
<evidence type="ECO:0000259" key="4">
    <source>
        <dbReference type="PROSITE" id="PS51898"/>
    </source>
</evidence>
<organism evidence="5 6">
    <name type="scientific">Arthrobacter hankyongi</name>
    <dbReference type="NCBI Taxonomy" id="2904801"/>
    <lineage>
        <taxon>Bacteria</taxon>
        <taxon>Bacillati</taxon>
        <taxon>Actinomycetota</taxon>
        <taxon>Actinomycetes</taxon>
        <taxon>Micrococcales</taxon>
        <taxon>Micrococcaceae</taxon>
        <taxon>Arthrobacter</taxon>
    </lineage>
</organism>
<feature type="domain" description="Tyr recombinase" evidence="4">
    <location>
        <begin position="187"/>
        <end position="377"/>
    </location>
</feature>
<dbReference type="InterPro" id="IPR013762">
    <property type="entry name" value="Integrase-like_cat_sf"/>
</dbReference>
<dbReference type="Pfam" id="PF00589">
    <property type="entry name" value="Phage_integrase"/>
    <property type="match status" value="1"/>
</dbReference>